<name>X1W2Z1_9ZZZZ</name>
<dbReference type="EMBL" id="BARW01037436">
    <property type="protein sequence ID" value="GAJ24545.1"/>
    <property type="molecule type" value="Genomic_DNA"/>
</dbReference>
<accession>X1W2Z1</accession>
<protein>
    <submittedName>
        <fullName evidence="1">Uncharacterized protein</fullName>
    </submittedName>
</protein>
<evidence type="ECO:0000313" key="1">
    <source>
        <dbReference type="EMBL" id="GAJ24545.1"/>
    </source>
</evidence>
<sequence length="145" mass="16202">MTITGIEVIRRNPGMAAIRVPVGETLPISVGDTVRVHMTVDYRGLAVDGAIWTAIGWQVGVIIPEFVEVFNSRTPVHFDESLEFITYEIDCDVPITDISGYFIEFGYYGNVLDMYAKIMEVPGPDIFTDKYMGAFEVAEEVEPEL</sequence>
<organism evidence="1">
    <name type="scientific">marine sediment metagenome</name>
    <dbReference type="NCBI Taxonomy" id="412755"/>
    <lineage>
        <taxon>unclassified sequences</taxon>
        <taxon>metagenomes</taxon>
        <taxon>ecological metagenomes</taxon>
    </lineage>
</organism>
<dbReference type="AlphaFoldDB" id="X1W2Z1"/>
<feature type="non-terminal residue" evidence="1">
    <location>
        <position position="145"/>
    </location>
</feature>
<comment type="caution">
    <text evidence="1">The sequence shown here is derived from an EMBL/GenBank/DDBJ whole genome shotgun (WGS) entry which is preliminary data.</text>
</comment>
<gene>
    <name evidence="1" type="ORF">S12H4_57798</name>
</gene>
<proteinExistence type="predicted"/>
<reference evidence="1" key="1">
    <citation type="journal article" date="2014" name="Front. Microbiol.">
        <title>High frequency of phylogenetically diverse reductive dehalogenase-homologous genes in deep subseafloor sedimentary metagenomes.</title>
        <authorList>
            <person name="Kawai M."/>
            <person name="Futagami T."/>
            <person name="Toyoda A."/>
            <person name="Takaki Y."/>
            <person name="Nishi S."/>
            <person name="Hori S."/>
            <person name="Arai W."/>
            <person name="Tsubouchi T."/>
            <person name="Morono Y."/>
            <person name="Uchiyama I."/>
            <person name="Ito T."/>
            <person name="Fujiyama A."/>
            <person name="Inagaki F."/>
            <person name="Takami H."/>
        </authorList>
    </citation>
    <scope>NUCLEOTIDE SEQUENCE</scope>
    <source>
        <strain evidence="1">Expedition CK06-06</strain>
    </source>
</reference>